<evidence type="ECO:0000256" key="1">
    <source>
        <dbReference type="ARBA" id="ARBA00004123"/>
    </source>
</evidence>
<evidence type="ECO:0000256" key="4">
    <source>
        <dbReference type="ARBA" id="ARBA00022801"/>
    </source>
</evidence>
<dbReference type="HAMAP" id="MF_00148">
    <property type="entry name" value="UDG"/>
    <property type="match status" value="1"/>
</dbReference>
<proteinExistence type="inferred from homology"/>
<sequence>THTFPCLFVKYPPCTGYTDQFVFKKHCSLHFSCFTMNSAKRDASHLSSQGVDAKKPRPNGSITSFFGAPKSKANDPRAAVSSPIGTRFDKAKWVSSLTTEQKELLKLEIDTLDESWLAHLKEVLVTSEFLALKRFLKKEKESGVTIFPPEKDIYSCQRSHHTPLHTVKTVIIGQDPYHNPNQAHGLCFSVRPPTPAPPSLVNIFTAIKNDYPLFERPVNKTGLLTPWAERGVLMLNTSLTVRAGAPASHSEKGWEKFTQKAIDTVASSRTRGVVFLVWGSHAGKRISRIDKGRHCVLQSVHPSPYSARNGFFNCGHFKKCNDWLAERYGEDSRIDWSLTAGRSIFGSSPAGKSNSDSDENKSGTDITPTNKETRNTSKSTESLLFDEDDIGALEALAAAEEDI</sequence>
<reference evidence="10 11" key="1">
    <citation type="journal article" date="2015" name="Environ. Microbiol.">
        <title>Metagenome sequence of Elaphomyces granulatus from sporocarp tissue reveals Ascomycota ectomycorrhizal fingerprints of genome expansion and a Proteobacteria-rich microbiome.</title>
        <authorList>
            <person name="Quandt C.A."/>
            <person name="Kohler A."/>
            <person name="Hesse C.N."/>
            <person name="Sharpton T.J."/>
            <person name="Martin F."/>
            <person name="Spatafora J.W."/>
        </authorList>
    </citation>
    <scope>NUCLEOTIDE SEQUENCE [LARGE SCALE GENOMIC DNA]</scope>
    <source>
        <strain evidence="10 11">OSC145934</strain>
    </source>
</reference>
<keyword evidence="11" id="KW-1185">Reference proteome</keyword>
<dbReference type="InterPro" id="IPR002043">
    <property type="entry name" value="UDG_fam1"/>
</dbReference>
<evidence type="ECO:0000256" key="6">
    <source>
        <dbReference type="ARBA" id="ARBA00023204"/>
    </source>
</evidence>
<comment type="similarity">
    <text evidence="2">Belongs to the uracil-DNA glycosylase (UDG) superfamily. UNG family.</text>
</comment>
<dbReference type="AlphaFoldDB" id="A0A232M5S2"/>
<evidence type="ECO:0000313" key="11">
    <source>
        <dbReference type="Proteomes" id="UP000243515"/>
    </source>
</evidence>
<dbReference type="InterPro" id="IPR036895">
    <property type="entry name" value="Uracil-DNA_glycosylase-like_sf"/>
</dbReference>
<evidence type="ECO:0000259" key="9">
    <source>
        <dbReference type="SMART" id="SM00986"/>
    </source>
</evidence>
<evidence type="ECO:0000256" key="8">
    <source>
        <dbReference type="SAM" id="MobiDB-lite"/>
    </source>
</evidence>
<dbReference type="FunFam" id="3.40.470.10:FF:000007">
    <property type="entry name" value="Uracil-DNA glycosylase"/>
    <property type="match status" value="1"/>
</dbReference>
<dbReference type="Proteomes" id="UP000243515">
    <property type="component" value="Unassembled WGS sequence"/>
</dbReference>
<dbReference type="InterPro" id="IPR005122">
    <property type="entry name" value="Uracil-DNA_glycosylase-like"/>
</dbReference>
<protein>
    <recommendedName>
        <fullName evidence="9">Uracil-DNA glycosylase-like domain-containing protein</fullName>
    </recommendedName>
</protein>
<name>A0A232M5S2_9EURO</name>
<dbReference type="GO" id="GO:0004844">
    <property type="term" value="F:uracil DNA N-glycosylase activity"/>
    <property type="evidence" value="ECO:0007669"/>
    <property type="project" value="EnsemblFungi"/>
</dbReference>
<accession>A0A232M5S2</accession>
<dbReference type="SMART" id="SM00986">
    <property type="entry name" value="UDG"/>
    <property type="match status" value="1"/>
</dbReference>
<evidence type="ECO:0000256" key="2">
    <source>
        <dbReference type="ARBA" id="ARBA00008184"/>
    </source>
</evidence>
<evidence type="ECO:0000256" key="3">
    <source>
        <dbReference type="ARBA" id="ARBA00022763"/>
    </source>
</evidence>
<keyword evidence="6" id="KW-0234">DNA repair</keyword>
<dbReference type="SUPFAM" id="SSF52141">
    <property type="entry name" value="Uracil-DNA glycosylase-like"/>
    <property type="match status" value="1"/>
</dbReference>
<comment type="caution">
    <text evidence="10">The sequence shown here is derived from an EMBL/GenBank/DDBJ whole genome shotgun (WGS) entry which is preliminary data.</text>
</comment>
<dbReference type="NCBIfam" id="NF003589">
    <property type="entry name" value="PRK05254.1-2"/>
    <property type="match status" value="1"/>
</dbReference>
<keyword evidence="3" id="KW-0227">DNA damage</keyword>
<dbReference type="GO" id="GO:0005634">
    <property type="term" value="C:nucleus"/>
    <property type="evidence" value="ECO:0007669"/>
    <property type="project" value="UniProtKB-SubCell"/>
</dbReference>
<dbReference type="EMBL" id="NPHW01002324">
    <property type="protein sequence ID" value="OXV11739.1"/>
    <property type="molecule type" value="Genomic_DNA"/>
</dbReference>
<organism evidence="10 11">
    <name type="scientific">Elaphomyces granulatus</name>
    <dbReference type="NCBI Taxonomy" id="519963"/>
    <lineage>
        <taxon>Eukaryota</taxon>
        <taxon>Fungi</taxon>
        <taxon>Dikarya</taxon>
        <taxon>Ascomycota</taxon>
        <taxon>Pezizomycotina</taxon>
        <taxon>Eurotiomycetes</taxon>
        <taxon>Eurotiomycetidae</taxon>
        <taxon>Eurotiales</taxon>
        <taxon>Elaphomycetaceae</taxon>
        <taxon>Elaphomyces</taxon>
    </lineage>
</organism>
<evidence type="ECO:0000313" key="10">
    <source>
        <dbReference type="EMBL" id="OXV11739.1"/>
    </source>
</evidence>
<dbReference type="NCBIfam" id="NF003592">
    <property type="entry name" value="PRK05254.1-5"/>
    <property type="match status" value="1"/>
</dbReference>
<dbReference type="PANTHER" id="PTHR11264">
    <property type="entry name" value="URACIL-DNA GLYCOSYLASE"/>
    <property type="match status" value="1"/>
</dbReference>
<feature type="compositionally biased region" description="Polar residues" evidence="8">
    <location>
        <begin position="363"/>
        <end position="382"/>
    </location>
</feature>
<feature type="non-terminal residue" evidence="10">
    <location>
        <position position="1"/>
    </location>
</feature>
<dbReference type="NCBIfam" id="NF003588">
    <property type="entry name" value="PRK05254.1-1"/>
    <property type="match status" value="1"/>
</dbReference>
<dbReference type="GO" id="GO:0005739">
    <property type="term" value="C:mitochondrion"/>
    <property type="evidence" value="ECO:0007669"/>
    <property type="project" value="EnsemblFungi"/>
</dbReference>
<keyword evidence="4" id="KW-0378">Hydrolase</keyword>
<gene>
    <name evidence="10" type="ORF">Egran_00508</name>
</gene>
<feature type="domain" description="Uracil-DNA glycosylase-like" evidence="9">
    <location>
        <begin position="160"/>
        <end position="324"/>
    </location>
</feature>
<dbReference type="Pfam" id="PF03167">
    <property type="entry name" value="UDG"/>
    <property type="match status" value="1"/>
</dbReference>
<keyword evidence="7" id="KW-0539">Nucleus</keyword>
<dbReference type="NCBIfam" id="TIGR00628">
    <property type="entry name" value="ung"/>
    <property type="match status" value="1"/>
</dbReference>
<keyword evidence="5" id="KW-0496">Mitochondrion</keyword>
<dbReference type="SMART" id="SM00987">
    <property type="entry name" value="UreE_C"/>
    <property type="match status" value="1"/>
</dbReference>
<evidence type="ECO:0000256" key="5">
    <source>
        <dbReference type="ARBA" id="ARBA00023128"/>
    </source>
</evidence>
<dbReference type="Gene3D" id="3.40.470.10">
    <property type="entry name" value="Uracil-DNA glycosylase-like domain"/>
    <property type="match status" value="1"/>
</dbReference>
<comment type="subcellular location">
    <subcellularLocation>
        <location evidence="1">Nucleus</location>
    </subcellularLocation>
</comment>
<feature type="region of interest" description="Disordered" evidence="8">
    <location>
        <begin position="347"/>
        <end position="383"/>
    </location>
</feature>
<dbReference type="OrthoDB" id="10031947at2759"/>
<dbReference type="PANTHER" id="PTHR11264:SF0">
    <property type="entry name" value="URACIL-DNA GLYCOSYLASE"/>
    <property type="match status" value="1"/>
</dbReference>
<evidence type="ECO:0000256" key="7">
    <source>
        <dbReference type="ARBA" id="ARBA00023242"/>
    </source>
</evidence>
<dbReference type="CDD" id="cd10027">
    <property type="entry name" value="UDG-F1-like"/>
    <property type="match status" value="1"/>
</dbReference>
<dbReference type="GO" id="GO:0097510">
    <property type="term" value="P:base-excision repair, AP site formation via deaminated base removal"/>
    <property type="evidence" value="ECO:0007669"/>
    <property type="project" value="TreeGrafter"/>
</dbReference>